<dbReference type="EMBL" id="MPTC01000001">
    <property type="protein sequence ID" value="OMD44064.1"/>
    <property type="molecule type" value="Genomic_DNA"/>
</dbReference>
<dbReference type="Proteomes" id="UP000187439">
    <property type="component" value="Unassembled WGS sequence"/>
</dbReference>
<dbReference type="AlphaFoldDB" id="A0A1R0Y9V4"/>
<proteinExistence type="predicted"/>
<gene>
    <name evidence="1" type="ORF">BSK52_00505</name>
</gene>
<sequence length="126" mass="14264">MNSTVFGELVFNVGWKTETEISLFNNNYSVIIKAAAYFEKDGITANQEAAIVDFGDHKNERLKSVEKLLLTDFSEGDASKRFVPRTLLFQRNGSYALLFDDREDEDEGIAVCLQPEAKIVSQDEYL</sequence>
<dbReference type="RefSeq" id="WP_076116357.1">
    <property type="nucleotide sequence ID" value="NZ_MPTC01000001.1"/>
</dbReference>
<reference evidence="1 2" key="1">
    <citation type="submission" date="2016-10" db="EMBL/GenBank/DDBJ databases">
        <title>Paenibacillus species isolates.</title>
        <authorList>
            <person name="Beno S.M."/>
        </authorList>
    </citation>
    <scope>NUCLEOTIDE SEQUENCE [LARGE SCALE GENOMIC DNA]</scope>
    <source>
        <strain evidence="1 2">FSL H7-0710</strain>
    </source>
</reference>
<dbReference type="OrthoDB" id="3477708at2"/>
<protein>
    <submittedName>
        <fullName evidence="1">Uncharacterized protein</fullName>
    </submittedName>
</protein>
<evidence type="ECO:0000313" key="2">
    <source>
        <dbReference type="Proteomes" id="UP000187439"/>
    </source>
</evidence>
<name>A0A1R0Y9V4_9BACL</name>
<organism evidence="1 2">
    <name type="scientific">Paenibacillus odorifer</name>
    <dbReference type="NCBI Taxonomy" id="189426"/>
    <lineage>
        <taxon>Bacteria</taxon>
        <taxon>Bacillati</taxon>
        <taxon>Bacillota</taxon>
        <taxon>Bacilli</taxon>
        <taxon>Bacillales</taxon>
        <taxon>Paenibacillaceae</taxon>
        <taxon>Paenibacillus</taxon>
    </lineage>
</organism>
<evidence type="ECO:0000313" key="1">
    <source>
        <dbReference type="EMBL" id="OMD44064.1"/>
    </source>
</evidence>
<accession>A0A1R0Y9V4</accession>
<comment type="caution">
    <text evidence="1">The sequence shown here is derived from an EMBL/GenBank/DDBJ whole genome shotgun (WGS) entry which is preliminary data.</text>
</comment>